<sequence>MRVLRGRAADIDEDRAVTDHMVADAAETGRPAVRVWTPHRQVAFGRRDAREPGYDTAREAARDRGYSPYERRTGGRAVAYTGHTVAFCRAEPVRELRTGITERYEEAVETVGAALADCGVDAEQGEPDRSFCPGTHSLSADGKLVGIAQRVTQGVARLGGIVVVRDHEAIATVLDPIYDALGVPFDPATVGSVARARGVEPPAVDPDAVARALERRLVGDATPTVEQVA</sequence>
<dbReference type="InterPro" id="IPR045864">
    <property type="entry name" value="aa-tRNA-synth_II/BPL/LPL"/>
</dbReference>
<evidence type="ECO:0000313" key="4">
    <source>
        <dbReference type="Proteomes" id="UP000319894"/>
    </source>
</evidence>
<feature type="region of interest" description="Disordered" evidence="1">
    <location>
        <begin position="48"/>
        <end position="68"/>
    </location>
</feature>
<dbReference type="AlphaFoldDB" id="A0A554MY92"/>
<dbReference type="SUPFAM" id="SSF55681">
    <property type="entry name" value="Class II aaRS and biotin synthetases"/>
    <property type="match status" value="1"/>
</dbReference>
<dbReference type="OrthoDB" id="192160at2157"/>
<feature type="domain" description="BPL/LPL catalytic" evidence="2">
    <location>
        <begin position="27"/>
        <end position="225"/>
    </location>
</feature>
<dbReference type="Gene3D" id="3.30.930.10">
    <property type="entry name" value="Bira Bifunctional Protein, Domain 2"/>
    <property type="match status" value="1"/>
</dbReference>
<dbReference type="Pfam" id="PF21948">
    <property type="entry name" value="LplA-B_cat"/>
    <property type="match status" value="1"/>
</dbReference>
<proteinExistence type="predicted"/>
<dbReference type="Proteomes" id="UP000319894">
    <property type="component" value="Unassembled WGS sequence"/>
</dbReference>
<comment type="caution">
    <text evidence="3">The sequence shown here is derived from an EMBL/GenBank/DDBJ whole genome shotgun (WGS) entry which is preliminary data.</text>
</comment>
<dbReference type="PROSITE" id="PS51733">
    <property type="entry name" value="BPL_LPL_CATALYTIC"/>
    <property type="match status" value="1"/>
</dbReference>
<dbReference type="GO" id="GO:0016874">
    <property type="term" value="F:ligase activity"/>
    <property type="evidence" value="ECO:0007669"/>
    <property type="project" value="UniProtKB-KW"/>
</dbReference>
<dbReference type="InterPro" id="IPR004143">
    <property type="entry name" value="BPL_LPL_catalytic"/>
</dbReference>
<evidence type="ECO:0000256" key="1">
    <source>
        <dbReference type="SAM" id="MobiDB-lite"/>
    </source>
</evidence>
<evidence type="ECO:0000259" key="2">
    <source>
        <dbReference type="PROSITE" id="PS51733"/>
    </source>
</evidence>
<name>A0A554MY92_9EURY</name>
<dbReference type="RefSeq" id="WP_144262755.1">
    <property type="nucleotide sequence ID" value="NZ_QMDX01000010.1"/>
</dbReference>
<evidence type="ECO:0000313" key="3">
    <source>
        <dbReference type="EMBL" id="TSD09750.1"/>
    </source>
</evidence>
<protein>
    <submittedName>
        <fullName evidence="3">Lipoate--protein ligase family protein</fullName>
    </submittedName>
</protein>
<gene>
    <name evidence="3" type="ORF">DP107_13885</name>
</gene>
<dbReference type="InParanoid" id="A0A554MY92"/>
<keyword evidence="3" id="KW-0436">Ligase</keyword>
<dbReference type="EMBL" id="QMDX01000010">
    <property type="protein sequence ID" value="TSD09750.1"/>
    <property type="molecule type" value="Genomic_DNA"/>
</dbReference>
<organism evidence="3 4">
    <name type="scientific">Haloglomus irregulare</name>
    <dbReference type="NCBI Taxonomy" id="2234134"/>
    <lineage>
        <taxon>Archaea</taxon>
        <taxon>Methanobacteriati</taxon>
        <taxon>Methanobacteriota</taxon>
        <taxon>Stenosarchaea group</taxon>
        <taxon>Halobacteria</taxon>
        <taxon>Halobacteriales</taxon>
        <taxon>Natronomonadaceae</taxon>
        <taxon>Haloglomus</taxon>
    </lineage>
</organism>
<keyword evidence="4" id="KW-1185">Reference proteome</keyword>
<reference evidence="3 4" key="1">
    <citation type="submission" date="2018-06" db="EMBL/GenBank/DDBJ databases">
        <title>Natronomonas sp. F16-60 a new haloarchaeon isolated from a solar saltern of Isla Cristina, Huelva, Spain.</title>
        <authorList>
            <person name="Duran-Viseras A."/>
            <person name="Sanchez-Porro C."/>
            <person name="Ventosa A."/>
        </authorList>
    </citation>
    <scope>NUCLEOTIDE SEQUENCE [LARGE SCALE GENOMIC DNA]</scope>
    <source>
        <strain evidence="3 4">F16-60</strain>
    </source>
</reference>
<accession>A0A554MY92</accession>